<feature type="binding site" evidence="6">
    <location>
        <begin position="135"/>
        <end position="136"/>
    </location>
    <ligand>
        <name>NAD(+)</name>
        <dbReference type="ChEBI" id="CHEBI:57540"/>
    </ligand>
</feature>
<dbReference type="GO" id="GO:0019674">
    <property type="term" value="P:NAD+ metabolic process"/>
    <property type="evidence" value="ECO:0007669"/>
    <property type="project" value="InterPro"/>
</dbReference>
<evidence type="ECO:0000256" key="1">
    <source>
        <dbReference type="ARBA" id="ARBA00022679"/>
    </source>
</evidence>
<keyword evidence="6" id="KW-0963">Cytoplasm</keyword>
<comment type="similarity">
    <text evidence="6">Belongs to the NAD kinase family.</text>
</comment>
<keyword evidence="8" id="KW-1185">Reference proteome</keyword>
<dbReference type="Pfam" id="PF20143">
    <property type="entry name" value="NAD_kinase_C"/>
    <property type="match status" value="1"/>
</dbReference>
<dbReference type="InterPro" id="IPR017437">
    <property type="entry name" value="ATP-NAD_kinase_PpnK-typ_C"/>
</dbReference>
<dbReference type="AlphaFoldDB" id="A0A2U8E7W6"/>
<feature type="binding site" evidence="6">
    <location>
        <position position="165"/>
    </location>
    <ligand>
        <name>NAD(+)</name>
        <dbReference type="ChEBI" id="CHEBI:57540"/>
    </ligand>
</feature>
<feature type="binding site" evidence="6">
    <location>
        <begin position="62"/>
        <end position="63"/>
    </location>
    <ligand>
        <name>NAD(+)</name>
        <dbReference type="ChEBI" id="CHEBI:57540"/>
    </ligand>
</feature>
<dbReference type="EC" id="2.7.1.23" evidence="6"/>
<dbReference type="KEGG" id="elut:CKA38_14010"/>
<proteinExistence type="inferred from homology"/>
<dbReference type="PANTHER" id="PTHR20275:SF0">
    <property type="entry name" value="NAD KINASE"/>
    <property type="match status" value="1"/>
</dbReference>
<comment type="function">
    <text evidence="6">Involved in the regulation of the intracellular balance of NAD and NADP, and is a key enzyme in the biosynthesis of NADP. Catalyzes specifically the phosphorylation on 2'-hydroxyl of the adenosine moiety of NAD to yield NADP.</text>
</comment>
<dbReference type="Gene3D" id="2.60.200.30">
    <property type="entry name" value="Probable inorganic polyphosphate/atp-NAD kinase, domain 2"/>
    <property type="match status" value="1"/>
</dbReference>
<accession>A0A2U8E7W6</accession>
<evidence type="ECO:0000256" key="6">
    <source>
        <dbReference type="HAMAP-Rule" id="MF_00361"/>
    </source>
</evidence>
<dbReference type="GO" id="GO:0005737">
    <property type="term" value="C:cytoplasm"/>
    <property type="evidence" value="ECO:0007669"/>
    <property type="project" value="UniProtKB-SubCell"/>
</dbReference>
<dbReference type="Gene3D" id="3.40.50.10330">
    <property type="entry name" value="Probable inorganic polyphosphate/atp-NAD kinase, domain 1"/>
    <property type="match status" value="1"/>
</dbReference>
<dbReference type="GO" id="GO:0051287">
    <property type="term" value="F:NAD binding"/>
    <property type="evidence" value="ECO:0007669"/>
    <property type="project" value="UniProtKB-ARBA"/>
</dbReference>
<dbReference type="HAMAP" id="MF_00361">
    <property type="entry name" value="NAD_kinase"/>
    <property type="match status" value="1"/>
</dbReference>
<feature type="active site" description="Proton acceptor" evidence="6">
    <location>
        <position position="62"/>
    </location>
</feature>
<dbReference type="OrthoDB" id="9774737at2"/>
<evidence type="ECO:0000313" key="7">
    <source>
        <dbReference type="EMBL" id="AWI10712.1"/>
    </source>
</evidence>
<name>A0A2U8E7W6_9BACT</name>
<reference evidence="7 8" key="1">
    <citation type="journal article" date="2018" name="Syst. Appl. Microbiol.">
        <title>Ereboglobus luteus gen. nov. sp. nov. from cockroach guts, and new insights into the oxygen relationship of the genera Opitutus and Didymococcus (Verrucomicrobia: Opitutaceae).</title>
        <authorList>
            <person name="Tegtmeier D."/>
            <person name="Belitz A."/>
            <person name="Radek R."/>
            <person name="Heimerl T."/>
            <person name="Brune A."/>
        </authorList>
    </citation>
    <scope>NUCLEOTIDE SEQUENCE [LARGE SCALE GENOMIC DNA]</scope>
    <source>
        <strain evidence="7 8">Ho45</strain>
    </source>
</reference>
<dbReference type="GO" id="GO:0006741">
    <property type="term" value="P:NADP+ biosynthetic process"/>
    <property type="evidence" value="ECO:0007669"/>
    <property type="project" value="UniProtKB-UniRule"/>
</dbReference>
<comment type="cofactor">
    <cofactor evidence="6">
        <name>a divalent metal cation</name>
        <dbReference type="ChEBI" id="CHEBI:60240"/>
    </cofactor>
</comment>
<dbReference type="InterPro" id="IPR016064">
    <property type="entry name" value="NAD/diacylglycerol_kinase_sf"/>
</dbReference>
<gene>
    <name evidence="6" type="primary">nadK</name>
    <name evidence="7" type="ORF">CKA38_14010</name>
</gene>
<dbReference type="GO" id="GO:0046872">
    <property type="term" value="F:metal ion binding"/>
    <property type="evidence" value="ECO:0007669"/>
    <property type="project" value="UniProtKB-UniRule"/>
</dbReference>
<evidence type="ECO:0000256" key="2">
    <source>
        <dbReference type="ARBA" id="ARBA00022777"/>
    </source>
</evidence>
<dbReference type="GO" id="GO:0005524">
    <property type="term" value="F:ATP binding"/>
    <property type="evidence" value="ECO:0007669"/>
    <property type="project" value="UniProtKB-KW"/>
</dbReference>
<dbReference type="PANTHER" id="PTHR20275">
    <property type="entry name" value="NAD KINASE"/>
    <property type="match status" value="1"/>
</dbReference>
<dbReference type="EMBL" id="CP023004">
    <property type="protein sequence ID" value="AWI10712.1"/>
    <property type="molecule type" value="Genomic_DNA"/>
</dbReference>
<dbReference type="GO" id="GO:0003951">
    <property type="term" value="F:NAD+ kinase activity"/>
    <property type="evidence" value="ECO:0007669"/>
    <property type="project" value="UniProtKB-UniRule"/>
</dbReference>
<dbReference type="InterPro" id="IPR017438">
    <property type="entry name" value="ATP-NAD_kinase_N"/>
</dbReference>
<keyword evidence="2 6" id="KW-0418">Kinase</keyword>
<evidence type="ECO:0000256" key="3">
    <source>
        <dbReference type="ARBA" id="ARBA00022857"/>
    </source>
</evidence>
<comment type="subcellular location">
    <subcellularLocation>
        <location evidence="6">Cytoplasm</location>
    </subcellularLocation>
</comment>
<comment type="caution">
    <text evidence="6">Lacks conserved residue(s) required for the propagation of feature annotation.</text>
</comment>
<keyword evidence="1 6" id="KW-0808">Transferase</keyword>
<sequence>MPAAIRSLALVVNARKTGAADLAQSLLATADKLGVTVRSTDQFPVPQNFLADCDACCVIGGDGTLLGIAADAARGQIPIIGVNRGYLGFLTTLSADEAPRQFQEILAGKFQISHRSLIQCRIDCDDTPLTLTALNDIVIKDERNSQLVRLEVYADDQLVTDYFSDGLIVSTPTGSTAYNLSAGGPLIHPDAAVIAMTPICPHTLSNRSIIFRDDVRLRIRNRDPQARLLVAADGRQNPILCESKPFEITLAPMRLPLVQHADYAHFSVVRKKLNWSGSHGPITE</sequence>
<dbReference type="Pfam" id="PF01513">
    <property type="entry name" value="NAD_kinase"/>
    <property type="match status" value="1"/>
</dbReference>
<keyword evidence="6" id="KW-0547">Nucleotide-binding</keyword>
<keyword evidence="4 6" id="KW-0520">NAD</keyword>
<protein>
    <recommendedName>
        <fullName evidence="6">NAD kinase</fullName>
        <ecNumber evidence="6">2.7.1.23</ecNumber>
    </recommendedName>
    <alternativeName>
        <fullName evidence="6">ATP-dependent NAD kinase</fullName>
    </alternativeName>
</protein>
<dbReference type="SUPFAM" id="SSF111331">
    <property type="entry name" value="NAD kinase/diacylglycerol kinase-like"/>
    <property type="match status" value="1"/>
</dbReference>
<evidence type="ECO:0000313" key="8">
    <source>
        <dbReference type="Proteomes" id="UP000244896"/>
    </source>
</evidence>
<evidence type="ECO:0000256" key="5">
    <source>
        <dbReference type="ARBA" id="ARBA00047925"/>
    </source>
</evidence>
<keyword evidence="3 6" id="KW-0521">NADP</keyword>
<dbReference type="InterPro" id="IPR002504">
    <property type="entry name" value="NADK"/>
</dbReference>
<feature type="binding site" evidence="6">
    <location>
        <begin position="176"/>
        <end position="181"/>
    </location>
    <ligand>
        <name>NAD(+)</name>
        <dbReference type="ChEBI" id="CHEBI:57540"/>
    </ligand>
</feature>
<keyword evidence="6" id="KW-0067">ATP-binding</keyword>
<dbReference type="Proteomes" id="UP000244896">
    <property type="component" value="Chromosome"/>
</dbReference>
<evidence type="ECO:0000256" key="4">
    <source>
        <dbReference type="ARBA" id="ARBA00023027"/>
    </source>
</evidence>
<comment type="catalytic activity">
    <reaction evidence="5 6">
        <text>NAD(+) + ATP = ADP + NADP(+) + H(+)</text>
        <dbReference type="Rhea" id="RHEA:18629"/>
        <dbReference type="ChEBI" id="CHEBI:15378"/>
        <dbReference type="ChEBI" id="CHEBI:30616"/>
        <dbReference type="ChEBI" id="CHEBI:57540"/>
        <dbReference type="ChEBI" id="CHEBI:58349"/>
        <dbReference type="ChEBI" id="CHEBI:456216"/>
        <dbReference type="EC" id="2.7.1.23"/>
    </reaction>
</comment>
<organism evidence="7 8">
    <name type="scientific">Ereboglobus luteus</name>
    <dbReference type="NCBI Taxonomy" id="1796921"/>
    <lineage>
        <taxon>Bacteria</taxon>
        <taxon>Pseudomonadati</taxon>
        <taxon>Verrucomicrobiota</taxon>
        <taxon>Opitutia</taxon>
        <taxon>Opitutales</taxon>
        <taxon>Opitutaceae</taxon>
        <taxon>Ereboglobus</taxon>
    </lineage>
</organism>
<dbReference type="RefSeq" id="WP_108826610.1">
    <property type="nucleotide sequence ID" value="NZ_CP023004.1"/>
</dbReference>